<sequence length="163" mass="18185">MTKSIKHLHSSVPEYVCERLQEFHQLQQPWQAQVDSALNTHRSEFEQLVIQLNEFCVHLAEQLHHLAEVASIRLQAHKNGLSQLSTGGHPYEDLVRQEKELWDAINDLCATTRSQDPLEAALQQEILELQAAVAESTSLPGPSEDKGCCPGMSGNPVSIVLEN</sequence>
<protein>
    <submittedName>
        <fullName evidence="1">Uncharacterized protein</fullName>
    </submittedName>
</protein>
<evidence type="ECO:0000313" key="1">
    <source>
        <dbReference type="EMBL" id="KAJ9051330.1"/>
    </source>
</evidence>
<dbReference type="Proteomes" id="UP001165960">
    <property type="component" value="Unassembled WGS sequence"/>
</dbReference>
<proteinExistence type="predicted"/>
<evidence type="ECO:0000313" key="2">
    <source>
        <dbReference type="Proteomes" id="UP001165960"/>
    </source>
</evidence>
<reference evidence="1" key="1">
    <citation type="submission" date="2022-04" db="EMBL/GenBank/DDBJ databases">
        <title>Genome of the entomopathogenic fungus Entomophthora muscae.</title>
        <authorList>
            <person name="Elya C."/>
            <person name="Lovett B.R."/>
            <person name="Lee E."/>
            <person name="Macias A.M."/>
            <person name="Hajek A.E."/>
            <person name="De Bivort B.L."/>
            <person name="Kasson M.T."/>
            <person name="De Fine Licht H.H."/>
            <person name="Stajich J.E."/>
        </authorList>
    </citation>
    <scope>NUCLEOTIDE SEQUENCE</scope>
    <source>
        <strain evidence="1">Berkeley</strain>
    </source>
</reference>
<comment type="caution">
    <text evidence="1">The sequence shown here is derived from an EMBL/GenBank/DDBJ whole genome shotgun (WGS) entry which is preliminary data.</text>
</comment>
<name>A0ACC2RML0_9FUNG</name>
<dbReference type="EMBL" id="QTSX02007115">
    <property type="protein sequence ID" value="KAJ9051330.1"/>
    <property type="molecule type" value="Genomic_DNA"/>
</dbReference>
<accession>A0ACC2RML0</accession>
<organism evidence="1 2">
    <name type="scientific">Entomophthora muscae</name>
    <dbReference type="NCBI Taxonomy" id="34485"/>
    <lineage>
        <taxon>Eukaryota</taxon>
        <taxon>Fungi</taxon>
        <taxon>Fungi incertae sedis</taxon>
        <taxon>Zoopagomycota</taxon>
        <taxon>Entomophthoromycotina</taxon>
        <taxon>Entomophthoromycetes</taxon>
        <taxon>Entomophthorales</taxon>
        <taxon>Entomophthoraceae</taxon>
        <taxon>Entomophthora</taxon>
    </lineage>
</organism>
<keyword evidence="2" id="KW-1185">Reference proteome</keyword>
<gene>
    <name evidence="1" type="ORF">DSO57_1005618</name>
</gene>